<reference evidence="1" key="1">
    <citation type="submission" date="2023-04" db="EMBL/GenBank/DDBJ databases">
        <title>Draft Genome sequencing of Naganishia species isolated from polar environments using Oxford Nanopore Technology.</title>
        <authorList>
            <person name="Leo P."/>
            <person name="Venkateswaran K."/>
        </authorList>
    </citation>
    <scope>NUCLEOTIDE SEQUENCE</scope>
    <source>
        <strain evidence="1">DBVPG 5303</strain>
    </source>
</reference>
<comment type="caution">
    <text evidence="1">The sequence shown here is derived from an EMBL/GenBank/DDBJ whole genome shotgun (WGS) entry which is preliminary data.</text>
</comment>
<evidence type="ECO:0000313" key="2">
    <source>
        <dbReference type="Proteomes" id="UP001234202"/>
    </source>
</evidence>
<dbReference type="EMBL" id="JASBWV010000006">
    <property type="protein sequence ID" value="KAJ9125975.1"/>
    <property type="molecule type" value="Genomic_DNA"/>
</dbReference>
<evidence type="ECO:0000313" key="1">
    <source>
        <dbReference type="EMBL" id="KAJ9125975.1"/>
    </source>
</evidence>
<accession>A0ACC2XQQ7</accession>
<dbReference type="Proteomes" id="UP001234202">
    <property type="component" value="Unassembled WGS sequence"/>
</dbReference>
<name>A0ACC2XQQ7_9TREE</name>
<proteinExistence type="predicted"/>
<sequence length="374" mass="42868">MLSELVEASLTDAQIAEMTGFDIKTVESRRGDFGIHKRALKNSTPDEVLKEHVLDYLASQKKIRTGVSVVSGYLRSIKAWFTREQLRKAMRELHPPEYENRASHTIQPRVYTIPFINSLWHIDGHMKLIKRKIAIHGGIDGKSHMVTYLGHDGAGLSGSEPIMGERTWGRKSRSFHNGKVFERLWVDVRNGFVDKYIRVFNHMELADLLNSDDPVHLYCLHHVYMPLIRDSASRWVNAWNYPVRSRLLLISRLSRLHKVDSALAEEGLRWTSALVMERRTRRGKESLKIEDGSSTSSSAVRCTISLANLKKGIHTYKYHASETTLRKICMIPGSSLVWRISSSPPIIEIRTLGLTDTLQGLKWDQSERIMLHDY</sequence>
<protein>
    <submittedName>
        <fullName evidence="1">Uncharacterized protein</fullName>
    </submittedName>
</protein>
<gene>
    <name evidence="1" type="ORF">QFC24_002247</name>
</gene>
<keyword evidence="2" id="KW-1185">Reference proteome</keyword>
<organism evidence="1 2">
    <name type="scientific">Naganishia onofrii</name>
    <dbReference type="NCBI Taxonomy" id="1851511"/>
    <lineage>
        <taxon>Eukaryota</taxon>
        <taxon>Fungi</taxon>
        <taxon>Dikarya</taxon>
        <taxon>Basidiomycota</taxon>
        <taxon>Agaricomycotina</taxon>
        <taxon>Tremellomycetes</taxon>
        <taxon>Filobasidiales</taxon>
        <taxon>Filobasidiaceae</taxon>
        <taxon>Naganishia</taxon>
    </lineage>
</organism>